<proteinExistence type="predicted"/>
<name>A0ABS3CLF2_9BACT</name>
<accession>A0ABS3CLF2</accession>
<protein>
    <submittedName>
        <fullName evidence="1">Uncharacterized protein</fullName>
    </submittedName>
</protein>
<evidence type="ECO:0000313" key="1">
    <source>
        <dbReference type="EMBL" id="MBN7817912.1"/>
    </source>
</evidence>
<dbReference type="RefSeq" id="WP_206588581.1">
    <property type="nucleotide sequence ID" value="NZ_JAFKCU010000008.1"/>
</dbReference>
<evidence type="ECO:0000313" key="2">
    <source>
        <dbReference type="Proteomes" id="UP000664480"/>
    </source>
</evidence>
<comment type="caution">
    <text evidence="1">The sequence shown here is derived from an EMBL/GenBank/DDBJ whole genome shotgun (WGS) entry which is preliminary data.</text>
</comment>
<keyword evidence="2" id="KW-1185">Reference proteome</keyword>
<reference evidence="1 2" key="1">
    <citation type="submission" date="2021-03" db="EMBL/GenBank/DDBJ databases">
        <title>novel species isolated from a fishpond in China.</title>
        <authorList>
            <person name="Lu H."/>
            <person name="Cai Z."/>
        </authorList>
    </citation>
    <scope>NUCLEOTIDE SEQUENCE [LARGE SCALE GENOMIC DNA]</scope>
    <source>
        <strain evidence="1 2">YJ13C</strain>
    </source>
</reference>
<dbReference type="EMBL" id="JAFKCU010000008">
    <property type="protein sequence ID" value="MBN7817912.1"/>
    <property type="molecule type" value="Genomic_DNA"/>
</dbReference>
<sequence>METKTRFTNKFEIPDHFLNEFYSETLTSSFDPRSQNIPDGTENSLVSLIAIDLNQVLEWLLDHPFPRVMENEPCGTPVLLYVSNFSTKHILFYYDGTASSVYLIDHFLKLFKDLIKESKATIISPSFIPKSRLKEEEEVILKVSQATKETSFIKLNFSKIGDFWSYATKHKCTMLIVSKKHQSDLSKILFNFYSAGIWDENLSFYLSL</sequence>
<organism evidence="1 2">
    <name type="scientific">Algoriphagus pacificus</name>
    <dbReference type="NCBI Taxonomy" id="2811234"/>
    <lineage>
        <taxon>Bacteria</taxon>
        <taxon>Pseudomonadati</taxon>
        <taxon>Bacteroidota</taxon>
        <taxon>Cytophagia</taxon>
        <taxon>Cytophagales</taxon>
        <taxon>Cyclobacteriaceae</taxon>
        <taxon>Algoriphagus</taxon>
    </lineage>
</organism>
<dbReference type="Proteomes" id="UP000664480">
    <property type="component" value="Unassembled WGS sequence"/>
</dbReference>
<gene>
    <name evidence="1" type="ORF">J0A69_20905</name>
</gene>